<protein>
    <submittedName>
        <fullName evidence="2">Uncharacterized protein</fullName>
    </submittedName>
</protein>
<reference evidence="2" key="1">
    <citation type="submission" date="2021-01" db="EMBL/GenBank/DDBJ databases">
        <authorList>
            <person name="Corre E."/>
            <person name="Pelletier E."/>
            <person name="Niang G."/>
            <person name="Scheremetjew M."/>
            <person name="Finn R."/>
            <person name="Kale V."/>
            <person name="Holt S."/>
            <person name="Cochrane G."/>
            <person name="Meng A."/>
            <person name="Brown T."/>
            <person name="Cohen L."/>
        </authorList>
    </citation>
    <scope>NUCLEOTIDE SEQUENCE</scope>
    <source>
        <strain evidence="2">S3</strain>
    </source>
</reference>
<gene>
    <name evidence="2" type="ORF">SINC0208_LOCUS8228</name>
</gene>
<dbReference type="EMBL" id="HBIH01020757">
    <property type="protein sequence ID" value="CAE0327601.1"/>
    <property type="molecule type" value="Transcribed_RNA"/>
</dbReference>
<sequence>MISQESVLGLLLLLLGLFGVGAVTALLLLLVLLLLLLLLLLVSLLLVLLLLLGFALGTSVSVLLLDLDLVTEEQTFLLELVHDVVHDLLVLSGLDSLVQEVQTLLHLLLEGLSELGGGVNREVIDTGSDGALVGQVSGNSTLVFLAGSSDERRVEDQTVFGSLTLGLQSSEQSLLGTEDLNGRGGVLRQVGQTTGVGNELGADDLTGEGGEVGGDGAHSLLEIIGEGLAVLNQLNTTFREALDLGAVTFVHVLTHRNFGSVDDLLSFFIIKNDLLDLFFHVVSDVVSLLKREDELGEDHVIIDDFAQLGEMPREPLLQAHAEGVDVLVELLDQRDGLNNRLVLPVHVGGALLSGVAMTQTQLSTADVFVFHLLHELHDVRSDASLQLGNRVVERSREPGLVENLLAHLGVHNAEHEFLLLRRFRGGQVGSQEIFESV</sequence>
<dbReference type="AlphaFoldDB" id="A0A7S3IMF5"/>
<keyword evidence="1" id="KW-0812">Transmembrane</keyword>
<evidence type="ECO:0000256" key="1">
    <source>
        <dbReference type="SAM" id="Phobius"/>
    </source>
</evidence>
<name>A0A7S3IMF5_9SPIT</name>
<accession>A0A7S3IMF5</accession>
<organism evidence="2">
    <name type="scientific">Strombidium inclinatum</name>
    <dbReference type="NCBI Taxonomy" id="197538"/>
    <lineage>
        <taxon>Eukaryota</taxon>
        <taxon>Sar</taxon>
        <taxon>Alveolata</taxon>
        <taxon>Ciliophora</taxon>
        <taxon>Intramacronucleata</taxon>
        <taxon>Spirotrichea</taxon>
        <taxon>Oligotrichia</taxon>
        <taxon>Strombidiidae</taxon>
        <taxon>Strombidium</taxon>
    </lineage>
</organism>
<keyword evidence="1" id="KW-0472">Membrane</keyword>
<keyword evidence="1" id="KW-1133">Transmembrane helix</keyword>
<proteinExistence type="predicted"/>
<feature type="transmembrane region" description="Helical" evidence="1">
    <location>
        <begin position="32"/>
        <end position="56"/>
    </location>
</feature>
<evidence type="ECO:0000313" key="2">
    <source>
        <dbReference type="EMBL" id="CAE0327601.1"/>
    </source>
</evidence>